<dbReference type="KEGG" id="mana:MAMMFC1_01544"/>
<dbReference type="RefSeq" id="WP_126305634.1">
    <property type="nucleotide sequence ID" value="NZ_AP018449.1"/>
</dbReference>
<evidence type="ECO:0000313" key="4">
    <source>
        <dbReference type="Proteomes" id="UP000276437"/>
    </source>
</evidence>
<evidence type="ECO:0008006" key="5">
    <source>
        <dbReference type="Google" id="ProtNLM"/>
    </source>
</evidence>
<dbReference type="KEGG" id="mana:MAMMFC1_00129"/>
<dbReference type="EMBL" id="AP018449">
    <property type="protein sequence ID" value="BBB89496.1"/>
    <property type="molecule type" value="Genomic_DNA"/>
</dbReference>
<protein>
    <recommendedName>
        <fullName evidence="5">Helix-turn-helix domain-containing protein</fullName>
    </recommendedName>
</protein>
<evidence type="ECO:0000313" key="3">
    <source>
        <dbReference type="EMBL" id="BBB91918.1"/>
    </source>
</evidence>
<sequence>MARPKKYIVILTDSELKELQSLLRKKNTSHTIRSRCQILIDLDEAHGKVLTHEQCAKSNGVCIATVHNTLKTYASGGIPAIVKLKRNVNSDQARRLVDGRAEAKIIELACGPAPDGHVRWTLRLLEEKSRVVLDTPVSREAIRRTLKKRTSASPQ</sequence>
<accession>A0A348AEJ8</accession>
<dbReference type="EMBL" id="AP018449">
    <property type="protein sequence ID" value="BBB91918.1"/>
    <property type="molecule type" value="Genomic_DNA"/>
</dbReference>
<dbReference type="AlphaFoldDB" id="A0A348AEJ8"/>
<evidence type="ECO:0000313" key="2">
    <source>
        <dbReference type="EMBL" id="BBB90877.1"/>
    </source>
</evidence>
<name>A0A348AEJ8_9FIRM</name>
<dbReference type="EMBL" id="AP018449">
    <property type="protein sequence ID" value="BBB90877.1"/>
    <property type="molecule type" value="Genomic_DNA"/>
</dbReference>
<dbReference type="Proteomes" id="UP000276437">
    <property type="component" value="Chromosome"/>
</dbReference>
<organism evidence="1 4">
    <name type="scientific">Methylomusa anaerophila</name>
    <dbReference type="NCBI Taxonomy" id="1930071"/>
    <lineage>
        <taxon>Bacteria</taxon>
        <taxon>Bacillati</taxon>
        <taxon>Bacillota</taxon>
        <taxon>Negativicutes</taxon>
        <taxon>Selenomonadales</taxon>
        <taxon>Sporomusaceae</taxon>
        <taxon>Methylomusa</taxon>
    </lineage>
</organism>
<dbReference type="KEGG" id="mana:MAMMFC1_02603"/>
<evidence type="ECO:0000313" key="1">
    <source>
        <dbReference type="EMBL" id="BBB89496.1"/>
    </source>
</evidence>
<gene>
    <name evidence="1" type="ORF">MAMMFC1_00129</name>
    <name evidence="2" type="ORF">MAMMFC1_01544</name>
    <name evidence="3" type="ORF">MAMMFC1_02603</name>
</gene>
<reference evidence="1 4" key="1">
    <citation type="journal article" date="2018" name="Int. J. Syst. Evol. Microbiol.">
        <title>Methylomusa anaerophila gen. nov., sp. nov., an anaerobic methanol-utilizing bacterium isolated from a microbial fuel cell.</title>
        <authorList>
            <person name="Amano N."/>
            <person name="Yamamuro A."/>
            <person name="Miyahara M."/>
            <person name="Kouzuma A."/>
            <person name="Abe T."/>
            <person name="Watanabe K."/>
        </authorList>
    </citation>
    <scope>NUCLEOTIDE SEQUENCE [LARGE SCALE GENOMIC DNA]</scope>
    <source>
        <strain evidence="1 4">MMFC1</strain>
    </source>
</reference>
<proteinExistence type="predicted"/>
<keyword evidence="4" id="KW-1185">Reference proteome</keyword>
<dbReference type="OrthoDB" id="69748at2"/>